<dbReference type="AlphaFoldDB" id="A0AAE1AVV3"/>
<feature type="compositionally biased region" description="Polar residues" evidence="1">
    <location>
        <begin position="61"/>
        <end position="71"/>
    </location>
</feature>
<sequence>MWRKFREDGARRQVVTLSWCETSSFSVNRIDKSGYLPGWYFQRLGDTNAPHSPPPHQHAQDTSLMLQSPSYSPGPAQLG</sequence>
<feature type="region of interest" description="Disordered" evidence="1">
    <location>
        <begin position="46"/>
        <end position="79"/>
    </location>
</feature>
<dbReference type="Proteomes" id="UP001283361">
    <property type="component" value="Unassembled WGS sequence"/>
</dbReference>
<evidence type="ECO:0000313" key="3">
    <source>
        <dbReference type="Proteomes" id="UP001283361"/>
    </source>
</evidence>
<keyword evidence="3" id="KW-1185">Reference proteome</keyword>
<organism evidence="2 3">
    <name type="scientific">Elysia crispata</name>
    <name type="common">lettuce slug</name>
    <dbReference type="NCBI Taxonomy" id="231223"/>
    <lineage>
        <taxon>Eukaryota</taxon>
        <taxon>Metazoa</taxon>
        <taxon>Spiralia</taxon>
        <taxon>Lophotrochozoa</taxon>
        <taxon>Mollusca</taxon>
        <taxon>Gastropoda</taxon>
        <taxon>Heterobranchia</taxon>
        <taxon>Euthyneura</taxon>
        <taxon>Panpulmonata</taxon>
        <taxon>Sacoglossa</taxon>
        <taxon>Placobranchoidea</taxon>
        <taxon>Plakobranchidae</taxon>
        <taxon>Elysia</taxon>
    </lineage>
</organism>
<evidence type="ECO:0000256" key="1">
    <source>
        <dbReference type="SAM" id="MobiDB-lite"/>
    </source>
</evidence>
<proteinExistence type="predicted"/>
<dbReference type="EMBL" id="JAWDGP010001166">
    <property type="protein sequence ID" value="KAK3793842.1"/>
    <property type="molecule type" value="Genomic_DNA"/>
</dbReference>
<evidence type="ECO:0000313" key="2">
    <source>
        <dbReference type="EMBL" id="KAK3793842.1"/>
    </source>
</evidence>
<reference evidence="2" key="1">
    <citation type="journal article" date="2023" name="G3 (Bethesda)">
        <title>A reference genome for the long-term kleptoplast-retaining sea slug Elysia crispata morphotype clarki.</title>
        <authorList>
            <person name="Eastman K.E."/>
            <person name="Pendleton A.L."/>
            <person name="Shaikh M.A."/>
            <person name="Suttiyut T."/>
            <person name="Ogas R."/>
            <person name="Tomko P."/>
            <person name="Gavelis G."/>
            <person name="Widhalm J.R."/>
            <person name="Wisecaver J.H."/>
        </authorList>
    </citation>
    <scope>NUCLEOTIDE SEQUENCE</scope>
    <source>
        <strain evidence="2">ECLA1</strain>
    </source>
</reference>
<comment type="caution">
    <text evidence="2">The sequence shown here is derived from an EMBL/GenBank/DDBJ whole genome shotgun (WGS) entry which is preliminary data.</text>
</comment>
<name>A0AAE1AVV3_9GAST</name>
<accession>A0AAE1AVV3</accession>
<protein>
    <submittedName>
        <fullName evidence="2">Uncharacterized protein</fullName>
    </submittedName>
</protein>
<gene>
    <name evidence="2" type="ORF">RRG08_033419</name>
</gene>